<dbReference type="Proteomes" id="UP000004687">
    <property type="component" value="Unassembled WGS sequence"/>
</dbReference>
<reference evidence="1" key="1">
    <citation type="submission" date="2005-09" db="EMBL/GenBank/DDBJ databases">
        <title>Annotation of Vibrio cholerae MO10.</title>
        <authorList>
            <person name="Colwell R."/>
            <person name="Grim C.J."/>
            <person name="Young S."/>
            <person name="Jaffe D."/>
            <person name="Gnerre S."/>
            <person name="Berlin A."/>
            <person name="Heiman D."/>
            <person name="Hepburn T."/>
            <person name="Shea T."/>
            <person name="Sykes S."/>
            <person name="Yandava C."/>
            <person name="Alvarado L."/>
            <person name="Kodira C."/>
            <person name="Borodovsky M."/>
            <person name="Heidelberg J."/>
            <person name="Lander E."/>
            <person name="Galagan J."/>
            <person name="Nusbaum C."/>
            <person name="Birren B."/>
        </authorList>
    </citation>
    <scope>NUCLEOTIDE SEQUENCE [LARGE SCALE GENOMIC DNA]</scope>
    <source>
        <strain evidence="1">MO10</strain>
    </source>
</reference>
<dbReference type="HOGENOM" id="CLU_3123962_0_0_6"/>
<sequence>MATKWRHSSAFLVNHRLKPPFMATNPPPKSAKHIHHTAAQINIFRFKTLT</sequence>
<organism evidence="1">
    <name type="scientific">Vibrio cholerae (strain MO10)</name>
    <dbReference type="NCBI Taxonomy" id="345072"/>
    <lineage>
        <taxon>Bacteria</taxon>
        <taxon>Pseudomonadati</taxon>
        <taxon>Pseudomonadota</taxon>
        <taxon>Gammaproteobacteria</taxon>
        <taxon>Vibrionales</taxon>
        <taxon>Vibrionaceae</taxon>
        <taxon>Vibrio</taxon>
    </lineage>
</organism>
<proteinExistence type="predicted"/>
<dbReference type="AlphaFoldDB" id="A0A0X1KYT9"/>
<protein>
    <submittedName>
        <fullName evidence="1">Uncharacterized protein</fullName>
    </submittedName>
</protein>
<gene>
    <name evidence="1" type="ORF">VchoM_01462</name>
</gene>
<accession>A0A0X1KYT9</accession>
<name>A0A0X1KYT9_VIBCO</name>
<dbReference type="EMBL" id="DS990136">
    <property type="protein sequence ID" value="EET23435.1"/>
    <property type="molecule type" value="Genomic_DNA"/>
</dbReference>
<reference evidence="1" key="2">
    <citation type="submission" date="2008-07" db="EMBL/GenBank/DDBJ databases">
        <authorList>
            <consortium name="Broad Institute Genome Sequencing Platform"/>
            <person name="Colwell R."/>
            <person name="Grim C.J."/>
            <person name="Young S."/>
            <person name="Jaffe D."/>
            <person name="Gnerre S."/>
            <person name="Berlin A."/>
            <person name="Heiman D."/>
            <person name="Hepburn T."/>
            <person name="Shea T."/>
            <person name="Sykes S."/>
            <person name="Alvarado L."/>
            <person name="Kodira C."/>
            <person name="Heidelberg J."/>
            <person name="Lander E."/>
            <person name="Galagan J."/>
            <person name="Nusbaum C."/>
            <person name="Birren B."/>
        </authorList>
    </citation>
    <scope>NUCLEOTIDE SEQUENCE [LARGE SCALE GENOMIC DNA]</scope>
    <source>
        <strain evidence="1">MO10</strain>
    </source>
</reference>
<evidence type="ECO:0000313" key="1">
    <source>
        <dbReference type="EMBL" id="EET23435.1"/>
    </source>
</evidence>